<evidence type="ECO:0000256" key="1">
    <source>
        <dbReference type="SAM" id="MobiDB-lite"/>
    </source>
</evidence>
<organism evidence="3">
    <name type="scientific">viral metagenome</name>
    <dbReference type="NCBI Taxonomy" id="1070528"/>
    <lineage>
        <taxon>unclassified sequences</taxon>
        <taxon>metagenomes</taxon>
        <taxon>organismal metagenomes</taxon>
    </lineage>
</organism>
<feature type="region of interest" description="Disordered" evidence="1">
    <location>
        <begin position="91"/>
        <end position="112"/>
    </location>
</feature>
<keyword evidence="2" id="KW-1133">Transmembrane helix</keyword>
<sequence>MDEEDKKSENDVMLWVGGGALILAATAVTIYVIQKKREEELNVMRGIPVEKTTSATEIITSGRKTLTGYWNTFSKAVMSLLGNNQSPLEVTKVGNYDGSPEAVYGDEKEENN</sequence>
<dbReference type="AlphaFoldDB" id="A0A6C0CHJ1"/>
<protein>
    <submittedName>
        <fullName evidence="3">Uncharacterized protein</fullName>
    </submittedName>
</protein>
<evidence type="ECO:0000256" key="2">
    <source>
        <dbReference type="SAM" id="Phobius"/>
    </source>
</evidence>
<accession>A0A6C0CHJ1</accession>
<feature type="transmembrane region" description="Helical" evidence="2">
    <location>
        <begin position="12"/>
        <end position="33"/>
    </location>
</feature>
<dbReference type="EMBL" id="MN739415">
    <property type="protein sequence ID" value="QHT03652.1"/>
    <property type="molecule type" value="Genomic_DNA"/>
</dbReference>
<keyword evidence="2" id="KW-0472">Membrane</keyword>
<proteinExistence type="predicted"/>
<name>A0A6C0CHJ1_9ZZZZ</name>
<keyword evidence="2" id="KW-0812">Transmembrane</keyword>
<reference evidence="3" key="1">
    <citation type="journal article" date="2020" name="Nature">
        <title>Giant virus diversity and host interactions through global metagenomics.</title>
        <authorList>
            <person name="Schulz F."/>
            <person name="Roux S."/>
            <person name="Paez-Espino D."/>
            <person name="Jungbluth S."/>
            <person name="Walsh D.A."/>
            <person name="Denef V.J."/>
            <person name="McMahon K.D."/>
            <person name="Konstantinidis K.T."/>
            <person name="Eloe-Fadrosh E.A."/>
            <person name="Kyrpides N.C."/>
            <person name="Woyke T."/>
        </authorList>
    </citation>
    <scope>NUCLEOTIDE SEQUENCE</scope>
    <source>
        <strain evidence="3">GVMAG-M-3300021079-18</strain>
    </source>
</reference>
<evidence type="ECO:0000313" key="3">
    <source>
        <dbReference type="EMBL" id="QHT03652.1"/>
    </source>
</evidence>